<dbReference type="Proteomes" id="UP000009081">
    <property type="component" value="Chromosome"/>
</dbReference>
<dbReference type="EMBL" id="CP001510">
    <property type="protein sequence ID" value="ACS38893.1"/>
    <property type="molecule type" value="Genomic_DNA"/>
</dbReference>
<gene>
    <name evidence="1" type="ordered locus">MexAM1_META1p0998</name>
</gene>
<dbReference type="HOGENOM" id="CLU_2683589_0_0_5"/>
<dbReference type="eggNOG" id="ENOG503002D">
    <property type="taxonomic scope" value="Bacteria"/>
</dbReference>
<reference evidence="1 2" key="1">
    <citation type="journal article" date="2009" name="PLoS ONE">
        <title>Methylobacterium genome sequences: a reference blueprint to investigate microbial metabolism of C1 compounds from natural and industrial sources.</title>
        <authorList>
            <person name="Vuilleumier S."/>
            <person name="Chistoserdova L."/>
            <person name="Lee M.-C."/>
            <person name="Bringel F."/>
            <person name="Lajus A."/>
            <person name="Zhou Y."/>
            <person name="Gourion B."/>
            <person name="Barbe V."/>
            <person name="Chang J."/>
            <person name="Cruveiller S."/>
            <person name="Dossat C."/>
            <person name="Gillett W."/>
            <person name="Gruffaz C."/>
            <person name="Haugen E."/>
            <person name="Hourcade E."/>
            <person name="Levy R."/>
            <person name="Mangenot S."/>
            <person name="Muller E."/>
            <person name="Nadalig T."/>
            <person name="Pagni M."/>
            <person name="Penny C."/>
            <person name="Peyraud R."/>
            <person name="Robinson D.G."/>
            <person name="Roche D."/>
            <person name="Rouy Z."/>
            <person name="Saenampechek C."/>
            <person name="Salvignol G."/>
            <person name="Vallenet D."/>
            <person name="Wu Z."/>
            <person name="Marx C.J."/>
            <person name="Vorholt J.A."/>
            <person name="Olson M.V."/>
            <person name="Kaul R."/>
            <person name="Weissenbach J."/>
            <person name="Medigue C."/>
            <person name="Lidstrom M.E."/>
        </authorList>
    </citation>
    <scope>NUCLEOTIDE SEQUENCE [LARGE SCALE GENOMIC DNA]</scope>
    <source>
        <strain evidence="2">ATCC 14718 / DSM 1338 / JCM 2805 / NCIMB 9133 / AM1</strain>
    </source>
</reference>
<organism evidence="1 2">
    <name type="scientific">Methylorubrum extorquens (strain ATCC 14718 / DSM 1338 / JCM 2805 / NCIMB 9133 / AM1)</name>
    <name type="common">Methylobacterium extorquens</name>
    <dbReference type="NCBI Taxonomy" id="272630"/>
    <lineage>
        <taxon>Bacteria</taxon>
        <taxon>Pseudomonadati</taxon>
        <taxon>Pseudomonadota</taxon>
        <taxon>Alphaproteobacteria</taxon>
        <taxon>Hyphomicrobiales</taxon>
        <taxon>Methylobacteriaceae</taxon>
        <taxon>Methylorubrum</taxon>
    </lineage>
</organism>
<keyword evidence="2" id="KW-1185">Reference proteome</keyword>
<evidence type="ECO:0000313" key="1">
    <source>
        <dbReference type="EMBL" id="ACS38893.1"/>
    </source>
</evidence>
<accession>C5AX54</accession>
<name>C5AX54_METEA</name>
<evidence type="ECO:0000313" key="2">
    <source>
        <dbReference type="Proteomes" id="UP000009081"/>
    </source>
</evidence>
<dbReference type="AlphaFoldDB" id="C5AX54"/>
<sequence length="75" mass="7824">MMAENVSDHAADRALADLVDAFGHYSDAEMQAFLDATPFAAEMRCEISPAKPAGPEWLAAAGFAAGEIAIQAARA</sequence>
<dbReference type="KEGG" id="mea:Mex_1p0998"/>
<proteinExistence type="predicted"/>
<protein>
    <submittedName>
        <fullName evidence="1">Uncharacterized protein</fullName>
    </submittedName>
</protein>